<gene>
    <name evidence="2" type="ORF">SAMN05421863_105216</name>
</gene>
<dbReference type="InterPro" id="IPR002686">
    <property type="entry name" value="Transposase_17"/>
</dbReference>
<organism evidence="2 3">
    <name type="scientific">Nitrosomonas communis</name>
    <dbReference type="NCBI Taxonomy" id="44574"/>
    <lineage>
        <taxon>Bacteria</taxon>
        <taxon>Pseudomonadati</taxon>
        <taxon>Pseudomonadota</taxon>
        <taxon>Betaproteobacteria</taxon>
        <taxon>Nitrosomonadales</taxon>
        <taxon>Nitrosomonadaceae</taxon>
        <taxon>Nitrosomonas</taxon>
    </lineage>
</organism>
<evidence type="ECO:0000313" key="3">
    <source>
        <dbReference type="Proteomes" id="UP000183287"/>
    </source>
</evidence>
<dbReference type="Proteomes" id="UP000183287">
    <property type="component" value="Unassembled WGS sequence"/>
</dbReference>
<dbReference type="SUPFAM" id="SSF143422">
    <property type="entry name" value="Transposase IS200-like"/>
    <property type="match status" value="1"/>
</dbReference>
<keyword evidence="3" id="KW-1185">Reference proteome</keyword>
<evidence type="ECO:0000259" key="1">
    <source>
        <dbReference type="SMART" id="SM01321"/>
    </source>
</evidence>
<protein>
    <submittedName>
        <fullName evidence="2">Transposase IS200 like</fullName>
    </submittedName>
</protein>
<accession>A0A1I4TLR9</accession>
<dbReference type="EMBL" id="FOUB01000052">
    <property type="protein sequence ID" value="SFM77692.1"/>
    <property type="molecule type" value="Genomic_DNA"/>
</dbReference>
<evidence type="ECO:0000313" key="2">
    <source>
        <dbReference type="EMBL" id="SFM77692.1"/>
    </source>
</evidence>
<proteinExistence type="predicted"/>
<dbReference type="AlphaFoldDB" id="A0A1I4TLR9"/>
<dbReference type="GO" id="GO:0003677">
    <property type="term" value="F:DNA binding"/>
    <property type="evidence" value="ECO:0007669"/>
    <property type="project" value="InterPro"/>
</dbReference>
<dbReference type="SMART" id="SM01321">
    <property type="entry name" value="Y1_Tnp"/>
    <property type="match status" value="1"/>
</dbReference>
<reference evidence="3" key="1">
    <citation type="submission" date="2016-10" db="EMBL/GenBank/DDBJ databases">
        <authorList>
            <person name="Varghese N."/>
            <person name="Submissions S."/>
        </authorList>
    </citation>
    <scope>NUCLEOTIDE SEQUENCE [LARGE SCALE GENOMIC DNA]</scope>
    <source>
        <strain evidence="3">Nm44</strain>
    </source>
</reference>
<sequence>MRGDRRENIYEDDDNRLRFLEILGTVIADYNWLCHSYYLMDDHYHLLIETFDGDLSKGMPQHNGVYTQTSNRRHGHSGYLFQERYKAILVDKERYWLELSRYVV</sequence>
<dbReference type="GO" id="GO:0006313">
    <property type="term" value="P:DNA transposition"/>
    <property type="evidence" value="ECO:0007669"/>
    <property type="project" value="InterPro"/>
</dbReference>
<dbReference type="GO" id="GO:0004803">
    <property type="term" value="F:transposase activity"/>
    <property type="evidence" value="ECO:0007669"/>
    <property type="project" value="InterPro"/>
</dbReference>
<dbReference type="PANTHER" id="PTHR34322:SF2">
    <property type="entry name" value="TRANSPOSASE IS200-LIKE DOMAIN-CONTAINING PROTEIN"/>
    <property type="match status" value="1"/>
</dbReference>
<dbReference type="InterPro" id="IPR036515">
    <property type="entry name" value="Transposase_17_sf"/>
</dbReference>
<feature type="domain" description="Transposase IS200-like" evidence="1">
    <location>
        <begin position="2"/>
        <end position="102"/>
    </location>
</feature>
<dbReference type="PANTHER" id="PTHR34322">
    <property type="entry name" value="TRANSPOSASE, Y1_TNP DOMAIN-CONTAINING"/>
    <property type="match status" value="1"/>
</dbReference>
<name>A0A1I4TLR9_9PROT</name>
<dbReference type="Gene3D" id="3.30.70.1290">
    <property type="entry name" value="Transposase IS200-like"/>
    <property type="match status" value="1"/>
</dbReference>
<dbReference type="Pfam" id="PF01797">
    <property type="entry name" value="Y1_Tnp"/>
    <property type="match status" value="1"/>
</dbReference>